<dbReference type="OrthoDB" id="5350918at2759"/>
<evidence type="ECO:0000313" key="3">
    <source>
        <dbReference type="Proteomes" id="UP000800200"/>
    </source>
</evidence>
<organism evidence="1 3">
    <name type="scientific">Zopfia rhizophila CBS 207.26</name>
    <dbReference type="NCBI Taxonomy" id="1314779"/>
    <lineage>
        <taxon>Eukaryota</taxon>
        <taxon>Fungi</taxon>
        <taxon>Dikarya</taxon>
        <taxon>Ascomycota</taxon>
        <taxon>Pezizomycotina</taxon>
        <taxon>Dothideomycetes</taxon>
        <taxon>Dothideomycetes incertae sedis</taxon>
        <taxon>Zopfiaceae</taxon>
        <taxon>Zopfia</taxon>
    </lineage>
</organism>
<sequence>MDVGVVTYGGQQLSLGDSLGDALQALNKDGWIILKGATSVPSPSETLGILDFVTEHTVQNKAVQTILFSARNDGFRIAACLPYIPILRSEGLGRDYEWEKMANQEGLMGAMCYHLGGDQNVSWVIHVDKCSRGADSANVEQLKAKGGDIFICQHWLRRSKPFLEKEPTSAVRAVAVSYIWTGYSERGVLDRPTGDKILKQFGNNYSRIGNYVVWAP</sequence>
<dbReference type="EMBL" id="ML994825">
    <property type="protein sequence ID" value="KAF2174567.1"/>
    <property type="molecule type" value="Genomic_DNA"/>
</dbReference>
<dbReference type="AlphaFoldDB" id="A0A6A6D5B6"/>
<protein>
    <submittedName>
        <fullName evidence="1">Uncharacterized protein</fullName>
    </submittedName>
</protein>
<name>A0A6A6D5B6_9PEZI</name>
<keyword evidence="3" id="KW-1185">Reference proteome</keyword>
<evidence type="ECO:0000313" key="2">
    <source>
        <dbReference type="EMBL" id="KAF2175206.1"/>
    </source>
</evidence>
<dbReference type="EMBL" id="ML994740">
    <property type="protein sequence ID" value="KAF2175206.1"/>
    <property type="molecule type" value="Genomic_DNA"/>
</dbReference>
<evidence type="ECO:0000313" key="1">
    <source>
        <dbReference type="EMBL" id="KAF2174567.1"/>
    </source>
</evidence>
<accession>A0A6A6D5B6</accession>
<proteinExistence type="predicted"/>
<reference evidence="1" key="1">
    <citation type="journal article" date="2020" name="Stud. Mycol.">
        <title>101 Dothideomycetes genomes: a test case for predicting lifestyles and emergence of pathogens.</title>
        <authorList>
            <person name="Haridas S."/>
            <person name="Albert R."/>
            <person name="Binder M."/>
            <person name="Bloem J."/>
            <person name="Labutti K."/>
            <person name="Salamov A."/>
            <person name="Andreopoulos B."/>
            <person name="Baker S."/>
            <person name="Barry K."/>
            <person name="Bills G."/>
            <person name="Bluhm B."/>
            <person name="Cannon C."/>
            <person name="Castanera R."/>
            <person name="Culley D."/>
            <person name="Daum C."/>
            <person name="Ezra D."/>
            <person name="Gonzalez J."/>
            <person name="Henrissat B."/>
            <person name="Kuo A."/>
            <person name="Liang C."/>
            <person name="Lipzen A."/>
            <person name="Lutzoni F."/>
            <person name="Magnuson J."/>
            <person name="Mondo S."/>
            <person name="Nolan M."/>
            <person name="Ohm R."/>
            <person name="Pangilinan J."/>
            <person name="Park H.-J."/>
            <person name="Ramirez L."/>
            <person name="Alfaro M."/>
            <person name="Sun H."/>
            <person name="Tritt A."/>
            <person name="Yoshinaga Y."/>
            <person name="Zwiers L.-H."/>
            <person name="Turgeon B."/>
            <person name="Goodwin S."/>
            <person name="Spatafora J."/>
            <person name="Crous P."/>
            <person name="Grigoriev I."/>
        </authorList>
    </citation>
    <scope>NUCLEOTIDE SEQUENCE</scope>
    <source>
        <strain evidence="1">CBS 207.26</strain>
    </source>
</reference>
<dbReference type="Proteomes" id="UP000800200">
    <property type="component" value="Unassembled WGS sequence"/>
</dbReference>
<gene>
    <name evidence="2" type="ORF">K469DRAFT_756361</name>
    <name evidence="1" type="ORF">K469DRAFT_756689</name>
</gene>